<gene>
    <name evidence="16" type="primary">mak1</name>
    <name evidence="16" type="ORF">NCTC11923_01353</name>
</gene>
<keyword evidence="11" id="KW-0320">Glycogen biosynthesis</keyword>
<keyword evidence="10" id="KW-0067">ATP-binding</keyword>
<protein>
    <recommendedName>
        <fullName evidence="5">Maltokinase</fullName>
        <ecNumber evidence="4">2.7.1.175</ecNumber>
    </recommendedName>
    <alternativeName>
        <fullName evidence="13">Maltose-1-phosphate synthase</fullName>
    </alternativeName>
</protein>
<dbReference type="UniPathway" id="UPA00164"/>
<name>A0A3S4U298_9ACTO</name>
<dbReference type="Pfam" id="PF18085">
    <property type="entry name" value="Mak_N_cap"/>
    <property type="match status" value="1"/>
</dbReference>
<evidence type="ECO:0000256" key="3">
    <source>
        <dbReference type="ARBA" id="ARBA00011245"/>
    </source>
</evidence>
<evidence type="ECO:0000256" key="2">
    <source>
        <dbReference type="ARBA" id="ARBA00006219"/>
    </source>
</evidence>
<comment type="similarity">
    <text evidence="2">Belongs to the aminoglycoside phosphotransferase family.</text>
</comment>
<dbReference type="Proteomes" id="UP000276899">
    <property type="component" value="Chromosome"/>
</dbReference>
<dbReference type="SUPFAM" id="SSF56112">
    <property type="entry name" value="Protein kinase-like (PK-like)"/>
    <property type="match status" value="1"/>
</dbReference>
<proteinExistence type="inferred from homology"/>
<keyword evidence="9 16" id="KW-0418">Kinase</keyword>
<evidence type="ECO:0000313" key="16">
    <source>
        <dbReference type="EMBL" id="VEG74715.1"/>
    </source>
</evidence>
<reference evidence="16 17" key="1">
    <citation type="submission" date="2018-12" db="EMBL/GenBank/DDBJ databases">
        <authorList>
            <consortium name="Pathogen Informatics"/>
        </authorList>
    </citation>
    <scope>NUCLEOTIDE SEQUENCE [LARGE SCALE GENOMIC DNA]</scope>
    <source>
        <strain evidence="16 17">NCTC11923</strain>
    </source>
</reference>
<evidence type="ECO:0000256" key="9">
    <source>
        <dbReference type="ARBA" id="ARBA00022777"/>
    </source>
</evidence>
<evidence type="ECO:0000256" key="6">
    <source>
        <dbReference type="ARBA" id="ARBA00022600"/>
    </source>
</evidence>
<keyword evidence="17" id="KW-1185">Reference proteome</keyword>
<evidence type="ECO:0000256" key="12">
    <source>
        <dbReference type="ARBA" id="ARBA00023277"/>
    </source>
</evidence>
<evidence type="ECO:0000256" key="8">
    <source>
        <dbReference type="ARBA" id="ARBA00022741"/>
    </source>
</evidence>
<dbReference type="InterPro" id="IPR011009">
    <property type="entry name" value="Kinase-like_dom_sf"/>
</dbReference>
<evidence type="ECO:0000313" key="17">
    <source>
        <dbReference type="Proteomes" id="UP000276899"/>
    </source>
</evidence>
<dbReference type="InterPro" id="IPR040999">
    <property type="entry name" value="Mak_N_cap"/>
</dbReference>
<dbReference type="GO" id="GO:0016301">
    <property type="term" value="F:kinase activity"/>
    <property type="evidence" value="ECO:0007669"/>
    <property type="project" value="UniProtKB-KW"/>
</dbReference>
<comment type="subunit">
    <text evidence="3">Monomer.</text>
</comment>
<dbReference type="Gene3D" id="3.90.1200.10">
    <property type="match status" value="1"/>
</dbReference>
<keyword evidence="8" id="KW-0547">Nucleotide-binding</keyword>
<evidence type="ECO:0000256" key="14">
    <source>
        <dbReference type="ARBA" id="ARBA00049067"/>
    </source>
</evidence>
<evidence type="ECO:0000256" key="11">
    <source>
        <dbReference type="ARBA" id="ARBA00023056"/>
    </source>
</evidence>
<evidence type="ECO:0000256" key="13">
    <source>
        <dbReference type="ARBA" id="ARBA00031251"/>
    </source>
</evidence>
<dbReference type="RefSeq" id="WP_051281486.1">
    <property type="nucleotide sequence ID" value="NZ_CBCRWE010000034.1"/>
</dbReference>
<dbReference type="EC" id="2.7.1.175" evidence="4"/>
<dbReference type="STRING" id="1278298.GCA_000428685_02328"/>
<evidence type="ECO:0000256" key="1">
    <source>
        <dbReference type="ARBA" id="ARBA00004964"/>
    </source>
</evidence>
<comment type="catalytic activity">
    <reaction evidence="14">
        <text>D-maltose + ATP = alpha-maltose 1-phosphate + ADP + H(+)</text>
        <dbReference type="Rhea" id="RHEA:31915"/>
        <dbReference type="ChEBI" id="CHEBI:15378"/>
        <dbReference type="ChEBI" id="CHEBI:17306"/>
        <dbReference type="ChEBI" id="CHEBI:30616"/>
        <dbReference type="ChEBI" id="CHEBI:63576"/>
        <dbReference type="ChEBI" id="CHEBI:456216"/>
        <dbReference type="EC" id="2.7.1.175"/>
    </reaction>
</comment>
<comment type="pathway">
    <text evidence="1">Glycan biosynthesis; glycogen biosynthesis.</text>
</comment>
<dbReference type="KEGG" id="asla:NCTC11923_01353"/>
<sequence>MTTTPPTGAATRATQDRAAASWPQDAELLAALEPWLLKRRWFPLKGEAAPAPGTLSILACQEPAPGVRSLLIAAPRDGQGEPVILQVPLVLEEADALEGFATPGQAPGAHGLIAQTPTGEVALVDGAHHPAFWRAWAAGALEAGTVLDEAGARAIIQRAERLRVTTGEQSNTSVILPAPGPEGAAGRQDGATGDLIVKLLRVLAHGRNPDVEVSVALARQGWDRVRTPVAWSHLSWIQPDGSTASTDSAVACTFVPRADDGFELFCELAATDDANGPVRDRALALARDLGATTAQMHGHLAAALGSAEPAAPDDLVADLRQRCRWAMTEVPELGSRVESLAEGVERMLADLAALPALDRATRVHGDYHLGQVLHEIGGAERWYVLDFEGEPLRPLAQRSQADQPLRDVAGMLRSFDYAAAVGGAAHADWLAAMRSAFAQGYEEAAPARDEQGRAAAGVLLACLELDKALYEAVYEARNRPDWLDIPVAAIASLLQGPSAGQEAPSESPS</sequence>
<organism evidence="16 17">
    <name type="scientific">Actinomyces slackii</name>
    <dbReference type="NCBI Taxonomy" id="52774"/>
    <lineage>
        <taxon>Bacteria</taxon>
        <taxon>Bacillati</taxon>
        <taxon>Actinomycetota</taxon>
        <taxon>Actinomycetes</taxon>
        <taxon>Actinomycetales</taxon>
        <taxon>Actinomycetaceae</taxon>
        <taxon>Actinomyces</taxon>
    </lineage>
</organism>
<dbReference type="GO" id="GO:0005978">
    <property type="term" value="P:glycogen biosynthetic process"/>
    <property type="evidence" value="ECO:0007669"/>
    <property type="project" value="UniProtKB-UniPathway"/>
</dbReference>
<dbReference type="EMBL" id="LR134363">
    <property type="protein sequence ID" value="VEG74715.1"/>
    <property type="molecule type" value="Genomic_DNA"/>
</dbReference>
<evidence type="ECO:0000256" key="7">
    <source>
        <dbReference type="ARBA" id="ARBA00022679"/>
    </source>
</evidence>
<evidence type="ECO:0000259" key="15">
    <source>
        <dbReference type="Pfam" id="PF18085"/>
    </source>
</evidence>
<evidence type="ECO:0000256" key="10">
    <source>
        <dbReference type="ARBA" id="ARBA00022840"/>
    </source>
</evidence>
<keyword evidence="12" id="KW-0119">Carbohydrate metabolism</keyword>
<dbReference type="AlphaFoldDB" id="A0A3S4U298"/>
<keyword evidence="7 16" id="KW-0808">Transferase</keyword>
<accession>A0A3S4U298</accession>
<evidence type="ECO:0000256" key="5">
    <source>
        <dbReference type="ARBA" id="ARBA00013882"/>
    </source>
</evidence>
<feature type="domain" description="Maltokinase N-terminal cap" evidence="15">
    <location>
        <begin position="35"/>
        <end position="128"/>
    </location>
</feature>
<evidence type="ECO:0000256" key="4">
    <source>
        <dbReference type="ARBA" id="ARBA00011962"/>
    </source>
</evidence>
<keyword evidence="6" id="KW-0321">Glycogen metabolism</keyword>